<sequence length="168" mass="17582">MTVRLELKASLSVDDAGTITGLAWPFGSPDRMGDEIMPGAFKGATPPLPMLAFHDPEAPVGAWSSIVETAKGLQVIGRLLVDDLERAREMRALVKAGAVSGLSIGFTTKRAEARKGGGRVIRAVDLVEISLVTVPAHPGAKVTSAKSATAALRIAEAINRAATAFRRV</sequence>
<dbReference type="InterPro" id="IPR006433">
    <property type="entry name" value="Prohead_protease"/>
</dbReference>
<keyword evidence="2" id="KW-0645">Protease</keyword>
<protein>
    <submittedName>
        <fullName evidence="5">Peptidase U35</fullName>
    </submittedName>
</protein>
<dbReference type="RefSeq" id="WP_054361642.1">
    <property type="nucleotide sequence ID" value="NZ_LJYW01000001.1"/>
</dbReference>
<dbReference type="SUPFAM" id="SSF50789">
    <property type="entry name" value="Herpes virus serine proteinase, assemblin"/>
    <property type="match status" value="1"/>
</dbReference>
<organism evidence="5 6">
    <name type="scientific">Prosthecodimorpha hirschii</name>
    <dbReference type="NCBI Taxonomy" id="665126"/>
    <lineage>
        <taxon>Bacteria</taxon>
        <taxon>Pseudomonadati</taxon>
        <taxon>Pseudomonadota</taxon>
        <taxon>Alphaproteobacteria</taxon>
        <taxon>Hyphomicrobiales</taxon>
        <taxon>Ancalomicrobiaceae</taxon>
        <taxon>Prosthecodimorpha</taxon>
    </lineage>
</organism>
<proteinExistence type="predicted"/>
<dbReference type="NCBIfam" id="TIGR01543">
    <property type="entry name" value="proheadase_HK97"/>
    <property type="match status" value="1"/>
</dbReference>
<gene>
    <name evidence="5" type="ORF">ABB55_27245</name>
</gene>
<evidence type="ECO:0000313" key="6">
    <source>
        <dbReference type="Proteomes" id="UP000048984"/>
    </source>
</evidence>
<evidence type="ECO:0000256" key="1">
    <source>
        <dbReference type="ARBA" id="ARBA00022612"/>
    </source>
</evidence>
<dbReference type="InterPro" id="IPR054613">
    <property type="entry name" value="Peptidase_S78_dom"/>
</dbReference>
<accession>A0A0P6WL29</accession>
<dbReference type="EMBL" id="LJYW01000001">
    <property type="protein sequence ID" value="KPL55476.1"/>
    <property type="molecule type" value="Genomic_DNA"/>
</dbReference>
<name>A0A0P6WL29_9HYPH</name>
<keyword evidence="6" id="KW-1185">Reference proteome</keyword>
<reference evidence="5 6" key="2">
    <citation type="submission" date="2015-10" db="EMBL/GenBank/DDBJ databases">
        <title>Draft Genome Sequence of Prosthecomicrobium hirschii ATCC 27832.</title>
        <authorList>
            <person name="Daniel J."/>
            <person name="Givan S.A."/>
            <person name="Brun Y.V."/>
            <person name="Brown P.J."/>
        </authorList>
    </citation>
    <scope>NUCLEOTIDE SEQUENCE [LARGE SCALE GENOMIC DNA]</scope>
    <source>
        <strain evidence="5 6">16</strain>
    </source>
</reference>
<keyword evidence="1" id="KW-1188">Viral release from host cell</keyword>
<keyword evidence="3" id="KW-0378">Hydrolase</keyword>
<dbReference type="GO" id="GO:0006508">
    <property type="term" value="P:proteolysis"/>
    <property type="evidence" value="ECO:0007669"/>
    <property type="project" value="UniProtKB-KW"/>
</dbReference>
<evidence type="ECO:0000256" key="3">
    <source>
        <dbReference type="ARBA" id="ARBA00022801"/>
    </source>
</evidence>
<evidence type="ECO:0000313" key="5">
    <source>
        <dbReference type="EMBL" id="KPL55476.1"/>
    </source>
</evidence>
<evidence type="ECO:0000256" key="2">
    <source>
        <dbReference type="ARBA" id="ARBA00022670"/>
    </source>
</evidence>
<reference evidence="5 6" key="1">
    <citation type="submission" date="2015-09" db="EMBL/GenBank/DDBJ databases">
        <authorList>
            <person name="Jackson K.R."/>
            <person name="Lunt B.L."/>
            <person name="Fisher J.N.B."/>
            <person name="Gardner A.V."/>
            <person name="Bailey M.E."/>
            <person name="Deus L.M."/>
            <person name="Earl A.S."/>
            <person name="Gibby P.D."/>
            <person name="Hartmann K.A."/>
            <person name="Liu J.E."/>
            <person name="Manci A.M."/>
            <person name="Nielsen D.A."/>
            <person name="Solomon M.B."/>
            <person name="Breakwell D.P."/>
            <person name="Burnett S.H."/>
            <person name="Grose J.H."/>
        </authorList>
    </citation>
    <scope>NUCLEOTIDE SEQUENCE [LARGE SCALE GENOMIC DNA]</scope>
    <source>
        <strain evidence="5 6">16</strain>
    </source>
</reference>
<dbReference type="AlphaFoldDB" id="A0A0P6WL29"/>
<comment type="caution">
    <text evidence="5">The sequence shown here is derived from an EMBL/GenBank/DDBJ whole genome shotgun (WGS) entry which is preliminary data.</text>
</comment>
<evidence type="ECO:0000259" key="4">
    <source>
        <dbReference type="Pfam" id="PF04586"/>
    </source>
</evidence>
<dbReference type="Pfam" id="PF04586">
    <property type="entry name" value="Peptidase_S78"/>
    <property type="match status" value="1"/>
</dbReference>
<dbReference type="GO" id="GO:0008233">
    <property type="term" value="F:peptidase activity"/>
    <property type="evidence" value="ECO:0007669"/>
    <property type="project" value="UniProtKB-KW"/>
</dbReference>
<feature type="domain" description="Prohead serine protease" evidence="4">
    <location>
        <begin position="8"/>
        <end position="147"/>
    </location>
</feature>
<dbReference type="Proteomes" id="UP000048984">
    <property type="component" value="Unassembled WGS sequence"/>
</dbReference>
<dbReference type="STRING" id="665126.ABB55_27245"/>